<feature type="transmembrane region" description="Helical" evidence="6">
    <location>
        <begin position="6"/>
        <end position="27"/>
    </location>
</feature>
<organism evidence="7 8">
    <name type="scientific">Somion occarium</name>
    <dbReference type="NCBI Taxonomy" id="3059160"/>
    <lineage>
        <taxon>Eukaryota</taxon>
        <taxon>Fungi</taxon>
        <taxon>Dikarya</taxon>
        <taxon>Basidiomycota</taxon>
        <taxon>Agaricomycotina</taxon>
        <taxon>Agaricomycetes</taxon>
        <taxon>Polyporales</taxon>
        <taxon>Cerrenaceae</taxon>
        <taxon>Somion</taxon>
    </lineage>
</organism>
<evidence type="ECO:0000256" key="5">
    <source>
        <dbReference type="SAM" id="MobiDB-lite"/>
    </source>
</evidence>
<keyword evidence="4 6" id="KW-0472">Membrane</keyword>
<feature type="transmembrane region" description="Helical" evidence="6">
    <location>
        <begin position="159"/>
        <end position="183"/>
    </location>
</feature>
<feature type="transmembrane region" description="Helical" evidence="6">
    <location>
        <begin position="39"/>
        <end position="59"/>
    </location>
</feature>
<feature type="transmembrane region" description="Helical" evidence="6">
    <location>
        <begin position="131"/>
        <end position="147"/>
    </location>
</feature>
<evidence type="ECO:0000313" key="8">
    <source>
        <dbReference type="Proteomes" id="UP001497453"/>
    </source>
</evidence>
<proteinExistence type="predicted"/>
<evidence type="ECO:0000256" key="3">
    <source>
        <dbReference type="ARBA" id="ARBA00022989"/>
    </source>
</evidence>
<dbReference type="EMBL" id="OZ037951">
    <property type="protein sequence ID" value="CAL1715240.1"/>
    <property type="molecule type" value="Genomic_DNA"/>
</dbReference>
<keyword evidence="2 6" id="KW-0812">Transmembrane</keyword>
<reference evidence="8" key="1">
    <citation type="submission" date="2024-04" db="EMBL/GenBank/DDBJ databases">
        <authorList>
            <person name="Shaw F."/>
            <person name="Minotto A."/>
        </authorList>
    </citation>
    <scope>NUCLEOTIDE SEQUENCE [LARGE SCALE GENOMIC DNA]</scope>
</reference>
<dbReference type="Gene3D" id="1.20.1280.290">
    <property type="match status" value="2"/>
</dbReference>
<evidence type="ECO:0000313" key="7">
    <source>
        <dbReference type="EMBL" id="CAL1715240.1"/>
    </source>
</evidence>
<comment type="subcellular location">
    <subcellularLocation>
        <location evidence="1">Membrane</location>
        <topology evidence="1">Multi-pass membrane protein</topology>
    </subcellularLocation>
</comment>
<feature type="transmembrane region" description="Helical" evidence="6">
    <location>
        <begin position="189"/>
        <end position="212"/>
    </location>
</feature>
<dbReference type="SMART" id="SM00679">
    <property type="entry name" value="CTNS"/>
    <property type="match status" value="2"/>
</dbReference>
<feature type="region of interest" description="Disordered" evidence="5">
    <location>
        <begin position="247"/>
        <end position="270"/>
    </location>
</feature>
<name>A0ABP1E5N9_9APHY</name>
<dbReference type="Proteomes" id="UP001497453">
    <property type="component" value="Chromosome 8"/>
</dbReference>
<feature type="transmembrane region" description="Helical" evidence="6">
    <location>
        <begin position="97"/>
        <end position="119"/>
    </location>
</feature>
<feature type="compositionally biased region" description="Low complexity" evidence="5">
    <location>
        <begin position="258"/>
        <end position="270"/>
    </location>
</feature>
<accession>A0ABP1E5N9</accession>
<evidence type="ECO:0000256" key="2">
    <source>
        <dbReference type="ARBA" id="ARBA00022692"/>
    </source>
</evidence>
<evidence type="ECO:0000256" key="1">
    <source>
        <dbReference type="ARBA" id="ARBA00004141"/>
    </source>
</evidence>
<dbReference type="Pfam" id="PF04193">
    <property type="entry name" value="PQ-loop"/>
    <property type="match status" value="2"/>
</dbReference>
<keyword evidence="3 6" id="KW-1133">Transmembrane helix</keyword>
<dbReference type="PANTHER" id="PTHR16201:SF37">
    <property type="entry name" value="PQ-LOOP REPEAT-CONTAINING PROTEIN"/>
    <property type="match status" value="1"/>
</dbReference>
<dbReference type="PANTHER" id="PTHR16201">
    <property type="entry name" value="SEVEN TRANSMEMBRANE PROTEIN 1-RELATED"/>
    <property type="match status" value="1"/>
</dbReference>
<evidence type="ECO:0008006" key="9">
    <source>
        <dbReference type="Google" id="ProtNLM"/>
    </source>
</evidence>
<protein>
    <recommendedName>
        <fullName evidence="9">PQ-loop-domain-containing protein</fullName>
    </recommendedName>
</protein>
<dbReference type="InterPro" id="IPR006603">
    <property type="entry name" value="PQ-loop_rpt"/>
</dbReference>
<evidence type="ECO:0000256" key="6">
    <source>
        <dbReference type="SAM" id="Phobius"/>
    </source>
</evidence>
<keyword evidence="8" id="KW-1185">Reference proteome</keyword>
<evidence type="ECO:0000256" key="4">
    <source>
        <dbReference type="ARBA" id="ARBA00023136"/>
    </source>
</evidence>
<sequence>MPANAVAENVLATIGTICWAVQIIPQIWKSWREKSTEGLSHILVLLWAISGPFLGVYAIVQNLNIPLIVQPQLFSVLCLVSWAQCQYYGNKRPRSTTITIFIVMVAVFGGFEAGMVFAIRPAFNAGNKRPVQFFGIFSSVLISVALLPQYYEIYKHREVVGISILFMLIDLLGGLFNVLSLAFKEELDIIAAVTYSLVVVLDGIVILLALILNPIAKRRRKREAAAEAAVALEQIEELQETTLITITRNHNDSKSSEKPSISESPQSAKV</sequence>
<dbReference type="InterPro" id="IPR051415">
    <property type="entry name" value="LAAT-1"/>
</dbReference>
<gene>
    <name evidence="7" type="ORF">GFSPODELE1_LOCUS10125</name>
</gene>